<dbReference type="Proteomes" id="UP001589748">
    <property type="component" value="Unassembled WGS sequence"/>
</dbReference>
<dbReference type="Gene3D" id="2.160.20.10">
    <property type="entry name" value="Single-stranded right-handed beta-helix, Pectin lyase-like"/>
    <property type="match status" value="1"/>
</dbReference>
<gene>
    <name evidence="1" type="ORF">ACFFVI_16145</name>
</gene>
<organism evidence="1 2">
    <name type="scientific">Kineococcus gynurae</name>
    <dbReference type="NCBI Taxonomy" id="452979"/>
    <lineage>
        <taxon>Bacteria</taxon>
        <taxon>Bacillati</taxon>
        <taxon>Actinomycetota</taxon>
        <taxon>Actinomycetes</taxon>
        <taxon>Kineosporiales</taxon>
        <taxon>Kineosporiaceae</taxon>
        <taxon>Kineococcus</taxon>
    </lineage>
</organism>
<dbReference type="InterPro" id="IPR011050">
    <property type="entry name" value="Pectin_lyase_fold/virulence"/>
</dbReference>
<evidence type="ECO:0000313" key="2">
    <source>
        <dbReference type="Proteomes" id="UP001589748"/>
    </source>
</evidence>
<dbReference type="SUPFAM" id="SSF51126">
    <property type="entry name" value="Pectin lyase-like"/>
    <property type="match status" value="1"/>
</dbReference>
<evidence type="ECO:0008006" key="3">
    <source>
        <dbReference type="Google" id="ProtNLM"/>
    </source>
</evidence>
<accession>A0ABV5LWM6</accession>
<evidence type="ECO:0000313" key="1">
    <source>
        <dbReference type="EMBL" id="MFB9378497.1"/>
    </source>
</evidence>
<protein>
    <recommendedName>
        <fullName evidence="3">Right handed beta helix domain-containing protein</fullName>
    </recommendedName>
</protein>
<comment type="caution">
    <text evidence="1">The sequence shown here is derived from an EMBL/GenBank/DDBJ whole genome shotgun (WGS) entry which is preliminary data.</text>
</comment>
<proteinExistence type="predicted"/>
<sequence>MRASTVPPTAIRPARVPAVPAFAAVVAALAALLVSVLVAVPAQAAISPWMSWNGVTVNKASIPADGEDITTITSVAFDRGTYLVSDVVRGQIGTITTGNDATYRGTGEVDLRGLSGSITLTARLYRGKYLVQTVYKSFKVVPLDTGIPAGFPTLNTTGVPVGTTLTPSGDLVVSTPGTVVQNLDITGCVTVTAADVTIRKSRIRCAGAPLAVTLRDAPRFVLEDSEIDGRASTTIAIGWSDYTLRRVNVHGTFDGPRLGNDVLIEDSYVHSLVRDDSVHTDAAQSTSGVGIVLRRNTFMPDPADGLVNANSALQFGTETGQQLLDKVVIEGNYFDGGMYTVNIKCSANLGSVTFTGNKFGHTAKYGPALAPRSVSFATNTFADTATAIPVSRCN</sequence>
<keyword evidence="2" id="KW-1185">Reference proteome</keyword>
<dbReference type="EMBL" id="JBHMDM010000007">
    <property type="protein sequence ID" value="MFB9378497.1"/>
    <property type="molecule type" value="Genomic_DNA"/>
</dbReference>
<name>A0ABV5LWM6_9ACTN</name>
<reference evidence="1 2" key="1">
    <citation type="submission" date="2024-09" db="EMBL/GenBank/DDBJ databases">
        <authorList>
            <person name="Sun Q."/>
            <person name="Mori K."/>
        </authorList>
    </citation>
    <scope>NUCLEOTIDE SEQUENCE [LARGE SCALE GENOMIC DNA]</scope>
    <source>
        <strain evidence="1 2">TISTR 1856</strain>
    </source>
</reference>
<dbReference type="InterPro" id="IPR012334">
    <property type="entry name" value="Pectin_lyas_fold"/>
</dbReference>
<dbReference type="RefSeq" id="WP_380136866.1">
    <property type="nucleotide sequence ID" value="NZ_JBHLUI010000008.1"/>
</dbReference>